<organism evidence="7 8">
    <name type="scientific">Intestinibaculum porci</name>
    <dbReference type="NCBI Taxonomy" id="2487118"/>
    <lineage>
        <taxon>Bacteria</taxon>
        <taxon>Bacillati</taxon>
        <taxon>Bacillota</taxon>
        <taxon>Erysipelotrichia</taxon>
        <taxon>Erysipelotrichales</taxon>
        <taxon>Erysipelotrichaceae</taxon>
        <taxon>Intestinibaculum</taxon>
    </lineage>
</organism>
<dbReference type="Gene3D" id="3.30.1370.100">
    <property type="entry name" value="MutL, C-terminal domain, regulatory subdomain"/>
    <property type="match status" value="1"/>
</dbReference>
<evidence type="ECO:0000313" key="8">
    <source>
        <dbReference type="Proteomes" id="UP000268059"/>
    </source>
</evidence>
<protein>
    <recommendedName>
        <fullName evidence="4">DNA mismatch repair protein MutL</fullName>
    </recommendedName>
</protein>
<dbReference type="PANTHER" id="PTHR10073">
    <property type="entry name" value="DNA MISMATCH REPAIR PROTEIN MLH, PMS, MUTL"/>
    <property type="match status" value="1"/>
</dbReference>
<dbReference type="SUPFAM" id="SSF55874">
    <property type="entry name" value="ATPase domain of HSP90 chaperone/DNA topoisomerase II/histidine kinase"/>
    <property type="match status" value="1"/>
</dbReference>
<dbReference type="Pfam" id="PF08676">
    <property type="entry name" value="MutL_C"/>
    <property type="match status" value="1"/>
</dbReference>
<dbReference type="GO" id="GO:0016887">
    <property type="term" value="F:ATP hydrolysis activity"/>
    <property type="evidence" value="ECO:0007669"/>
    <property type="project" value="InterPro"/>
</dbReference>
<dbReference type="NCBIfam" id="TIGR00585">
    <property type="entry name" value="mutl"/>
    <property type="match status" value="1"/>
</dbReference>
<dbReference type="InParanoid" id="A0A3G9J4G7"/>
<dbReference type="EMBL" id="AP019309">
    <property type="protein sequence ID" value="BBH26057.1"/>
    <property type="molecule type" value="Genomic_DNA"/>
</dbReference>
<keyword evidence="2 4" id="KW-0227">DNA damage</keyword>
<comment type="similarity">
    <text evidence="1 4">Belongs to the DNA mismatch repair MutL/HexB family.</text>
</comment>
<reference evidence="7 8" key="1">
    <citation type="submission" date="2018-11" db="EMBL/GenBank/DDBJ databases">
        <title>Novel Erysipelotrichaceae bacterium isolated from small intestine of a swine.</title>
        <authorList>
            <person name="Kim J.S."/>
            <person name="Choe H."/>
            <person name="Lee Y.R."/>
            <person name="Kim K.M."/>
            <person name="Park D.S."/>
        </authorList>
    </citation>
    <scope>NUCLEOTIDE SEQUENCE [LARGE SCALE GENOMIC DNA]</scope>
    <source>
        <strain evidence="7 8">SG0102</strain>
    </source>
</reference>
<dbReference type="GO" id="GO:0140664">
    <property type="term" value="F:ATP-dependent DNA damage sensor activity"/>
    <property type="evidence" value="ECO:0007669"/>
    <property type="project" value="InterPro"/>
</dbReference>
<dbReference type="InterPro" id="IPR038973">
    <property type="entry name" value="MutL/Mlh/Pms-like"/>
</dbReference>
<dbReference type="InterPro" id="IPR014721">
    <property type="entry name" value="Ribsml_uS5_D2-typ_fold_subgr"/>
</dbReference>
<dbReference type="SMART" id="SM01340">
    <property type="entry name" value="DNA_mis_repair"/>
    <property type="match status" value="1"/>
</dbReference>
<dbReference type="SUPFAM" id="SSF118116">
    <property type="entry name" value="DNA mismatch repair protein MutL"/>
    <property type="match status" value="1"/>
</dbReference>
<dbReference type="InterPro" id="IPR042121">
    <property type="entry name" value="MutL_C_regsub"/>
</dbReference>
<dbReference type="KEGG" id="ebm:SG0102_09910"/>
<dbReference type="CDD" id="cd00782">
    <property type="entry name" value="MutL_Trans"/>
    <property type="match status" value="1"/>
</dbReference>
<evidence type="ECO:0000256" key="4">
    <source>
        <dbReference type="HAMAP-Rule" id="MF_00149"/>
    </source>
</evidence>
<dbReference type="InterPro" id="IPR036890">
    <property type="entry name" value="HATPase_C_sf"/>
</dbReference>
<accession>A0A3G9J4G7</accession>
<comment type="function">
    <text evidence="4">This protein is involved in the repair of mismatches in DNA. It is required for dam-dependent methyl-directed DNA mismatch repair. May act as a 'molecular matchmaker', a protein that promotes the formation of a stable complex between two or more DNA-binding proteins in an ATP-dependent manner without itself being part of a final effector complex.</text>
</comment>
<keyword evidence="3 4" id="KW-0234">DNA repair</keyword>
<dbReference type="Proteomes" id="UP000268059">
    <property type="component" value="Chromosome"/>
</dbReference>
<name>A0A3G9J4G7_9FIRM</name>
<evidence type="ECO:0000256" key="2">
    <source>
        <dbReference type="ARBA" id="ARBA00022763"/>
    </source>
</evidence>
<dbReference type="GO" id="GO:0006298">
    <property type="term" value="P:mismatch repair"/>
    <property type="evidence" value="ECO:0007669"/>
    <property type="project" value="UniProtKB-UniRule"/>
</dbReference>
<dbReference type="InterPro" id="IPR020667">
    <property type="entry name" value="DNA_mismatch_repair_MutL"/>
</dbReference>
<evidence type="ECO:0000256" key="1">
    <source>
        <dbReference type="ARBA" id="ARBA00006082"/>
    </source>
</evidence>
<dbReference type="Gene3D" id="3.30.1540.20">
    <property type="entry name" value="MutL, C-terminal domain, dimerisation subdomain"/>
    <property type="match status" value="1"/>
</dbReference>
<evidence type="ECO:0000259" key="6">
    <source>
        <dbReference type="SMART" id="SM01340"/>
    </source>
</evidence>
<dbReference type="InterPro" id="IPR037198">
    <property type="entry name" value="MutL_C_sf"/>
</dbReference>
<gene>
    <name evidence="4 7" type="primary">mutL</name>
    <name evidence="7" type="ORF">SG0102_09910</name>
</gene>
<dbReference type="GO" id="GO:0032300">
    <property type="term" value="C:mismatch repair complex"/>
    <property type="evidence" value="ECO:0007669"/>
    <property type="project" value="InterPro"/>
</dbReference>
<feature type="domain" description="DNA mismatch repair protein S5" evidence="6">
    <location>
        <begin position="208"/>
        <end position="326"/>
    </location>
</feature>
<dbReference type="HAMAP" id="MF_00149">
    <property type="entry name" value="DNA_mis_repair"/>
    <property type="match status" value="1"/>
</dbReference>
<dbReference type="OrthoDB" id="9763467at2"/>
<dbReference type="AlphaFoldDB" id="A0A3G9J4G7"/>
<dbReference type="Pfam" id="PF01119">
    <property type="entry name" value="DNA_mis_repair"/>
    <property type="match status" value="1"/>
</dbReference>
<evidence type="ECO:0000313" key="7">
    <source>
        <dbReference type="EMBL" id="BBH26057.1"/>
    </source>
</evidence>
<dbReference type="FunFam" id="3.30.565.10:FF:000003">
    <property type="entry name" value="DNA mismatch repair endonuclease MutL"/>
    <property type="match status" value="1"/>
</dbReference>
<dbReference type="CDD" id="cd16926">
    <property type="entry name" value="HATPase_MutL-MLH-PMS-like"/>
    <property type="match status" value="1"/>
</dbReference>
<dbReference type="FunCoup" id="A0A3G9J4G7">
    <property type="interactions" value="383"/>
</dbReference>
<dbReference type="SUPFAM" id="SSF54211">
    <property type="entry name" value="Ribosomal protein S5 domain 2-like"/>
    <property type="match status" value="1"/>
</dbReference>
<dbReference type="GO" id="GO:0005524">
    <property type="term" value="F:ATP binding"/>
    <property type="evidence" value="ECO:0007669"/>
    <property type="project" value="InterPro"/>
</dbReference>
<dbReference type="Gene3D" id="3.30.565.10">
    <property type="entry name" value="Histidine kinase-like ATPase, C-terminal domain"/>
    <property type="match status" value="1"/>
</dbReference>
<dbReference type="Gene3D" id="3.30.230.10">
    <property type="match status" value="1"/>
</dbReference>
<dbReference type="SMART" id="SM00853">
    <property type="entry name" value="MutL_C"/>
    <property type="match status" value="1"/>
</dbReference>
<proteinExistence type="inferred from homology"/>
<dbReference type="GO" id="GO:0030983">
    <property type="term" value="F:mismatched DNA binding"/>
    <property type="evidence" value="ECO:0007669"/>
    <property type="project" value="InterPro"/>
</dbReference>
<dbReference type="PANTHER" id="PTHR10073:SF12">
    <property type="entry name" value="DNA MISMATCH REPAIR PROTEIN MLH1"/>
    <property type="match status" value="1"/>
</dbReference>
<feature type="domain" description="MutL C-terminal dimerisation" evidence="5">
    <location>
        <begin position="414"/>
        <end position="556"/>
    </location>
</feature>
<dbReference type="InterPro" id="IPR042120">
    <property type="entry name" value="MutL_C_dimsub"/>
</dbReference>
<evidence type="ECO:0000256" key="3">
    <source>
        <dbReference type="ARBA" id="ARBA00023204"/>
    </source>
</evidence>
<dbReference type="Pfam" id="PF13589">
    <property type="entry name" value="HATPase_c_3"/>
    <property type="match status" value="1"/>
</dbReference>
<dbReference type="InterPro" id="IPR002099">
    <property type="entry name" value="MutL/Mlh/PMS"/>
</dbReference>
<keyword evidence="8" id="KW-1185">Reference proteome</keyword>
<dbReference type="InterPro" id="IPR020568">
    <property type="entry name" value="Ribosomal_Su5_D2-typ_SF"/>
</dbReference>
<dbReference type="InterPro" id="IPR014790">
    <property type="entry name" value="MutL_C"/>
</dbReference>
<sequence>MAKIHQLDTNTANKIAAGEVIERPANVIKECVENAIDAQATKIDVEVIEGGSVLMRITDNGIGMDKDDAQMCFARHATSKITDDHDLFNITTLGFRGEAIPSIASISLFTLETSVGDEKGTRVIYEFGVKKSVESCALNKGTRITVEKIFQNVPARLKYMKSVNTEFAAIYTYIERLSLAHPEIAFSLTHNGKMIYATNGQGKLLEVIATIYGLNIAKHMKKCDFGNEEFTITGYTSDETISRASKNHIITLVNHRYVKNKKSIDAINEVYRAYLMNKRYPITVINIEVDPYLVDVNVHPAKLEVRFSKESLLKEMITEGFNEVLAPQREEAPLEAASPKVSFAPKEVATQLHFKLPEAEETPSLIKKPETAYEEKQVPNIKVKEEAPVYQMPPQPTHQEEKKVLKPMKEKIYVKAQLQGSYIVGENEKGIYLIDQKRAMDNIAYEKYKEDLAQMKPAMQDLIVPLMFELPASEYLLLEEKKDDLLSLGIDLQPISKNTYCVRALPLWMDDVDEQAFIEDMIQVLITQDDPDLIALRDQALLSLAKHQKLAYNTHLSQYEMQSLVDELMRCSDPYRDLNKRQVIIFKSNYELMQLFKKG</sequence>
<dbReference type="InterPro" id="IPR013507">
    <property type="entry name" value="DNA_mismatch_S5_2-like"/>
</dbReference>
<evidence type="ECO:0000259" key="5">
    <source>
        <dbReference type="SMART" id="SM00853"/>
    </source>
</evidence>
<dbReference type="RefSeq" id="WP_125118964.1">
    <property type="nucleotide sequence ID" value="NZ_AP019309.1"/>
</dbReference>